<proteinExistence type="predicted"/>
<gene>
    <name evidence="2" type="ORF">GCM10009716_21380</name>
</gene>
<name>A0ABN2P3L1_9ACTN</name>
<dbReference type="Pfam" id="PF02426">
    <property type="entry name" value="MIase"/>
    <property type="match status" value="1"/>
</dbReference>
<comment type="caution">
    <text evidence="2">The sequence shown here is derived from an EMBL/GenBank/DDBJ whole genome shotgun (WGS) entry which is preliminary data.</text>
</comment>
<feature type="domain" description="Muconolactone isomerase" evidence="1">
    <location>
        <begin position="4"/>
        <end position="62"/>
    </location>
</feature>
<accession>A0ABN2P3L1</accession>
<protein>
    <recommendedName>
        <fullName evidence="1">Muconolactone isomerase domain-containing protein</fullName>
    </recommendedName>
</protein>
<dbReference type="SUPFAM" id="SSF54909">
    <property type="entry name" value="Dimeric alpha+beta barrel"/>
    <property type="match status" value="1"/>
</dbReference>
<dbReference type="RefSeq" id="WP_425581307.1">
    <property type="nucleotide sequence ID" value="NZ_BAAAMJ010000018.1"/>
</dbReference>
<dbReference type="EMBL" id="BAAAMJ010000018">
    <property type="protein sequence ID" value="GAA1911175.1"/>
    <property type="molecule type" value="Genomic_DNA"/>
</dbReference>
<sequence>MAAGNAASAGPLRRLWLRPDGLPAHGVWQATDRETLDRALKGLPMAPWLMMPVTHLDPHPSDPVEQAFAV</sequence>
<dbReference type="InterPro" id="IPR011008">
    <property type="entry name" value="Dimeric_a/b-barrel"/>
</dbReference>
<evidence type="ECO:0000259" key="1">
    <source>
        <dbReference type="Pfam" id="PF02426"/>
    </source>
</evidence>
<evidence type="ECO:0000313" key="3">
    <source>
        <dbReference type="Proteomes" id="UP001501303"/>
    </source>
</evidence>
<organism evidence="2 3">
    <name type="scientific">Streptomyces sodiiphilus</name>
    <dbReference type="NCBI Taxonomy" id="226217"/>
    <lineage>
        <taxon>Bacteria</taxon>
        <taxon>Bacillati</taxon>
        <taxon>Actinomycetota</taxon>
        <taxon>Actinomycetes</taxon>
        <taxon>Kitasatosporales</taxon>
        <taxon>Streptomycetaceae</taxon>
        <taxon>Streptomyces</taxon>
    </lineage>
</organism>
<dbReference type="InterPro" id="IPR026029">
    <property type="entry name" value="MLI_dom"/>
</dbReference>
<evidence type="ECO:0000313" key="2">
    <source>
        <dbReference type="EMBL" id="GAA1911175.1"/>
    </source>
</evidence>
<reference evidence="2 3" key="1">
    <citation type="journal article" date="2019" name="Int. J. Syst. Evol. Microbiol.">
        <title>The Global Catalogue of Microorganisms (GCM) 10K type strain sequencing project: providing services to taxonomists for standard genome sequencing and annotation.</title>
        <authorList>
            <consortium name="The Broad Institute Genomics Platform"/>
            <consortium name="The Broad Institute Genome Sequencing Center for Infectious Disease"/>
            <person name="Wu L."/>
            <person name="Ma J."/>
        </authorList>
    </citation>
    <scope>NUCLEOTIDE SEQUENCE [LARGE SCALE GENOMIC DNA]</scope>
    <source>
        <strain evidence="2 3">JCM 13581</strain>
    </source>
</reference>
<dbReference type="Gene3D" id="3.30.70.1060">
    <property type="entry name" value="Dimeric alpha+beta barrel"/>
    <property type="match status" value="1"/>
</dbReference>
<keyword evidence="3" id="KW-1185">Reference proteome</keyword>
<dbReference type="Proteomes" id="UP001501303">
    <property type="component" value="Unassembled WGS sequence"/>
</dbReference>